<organism evidence="2 3">
    <name type="scientific">Rubinisphaera italica</name>
    <dbReference type="NCBI Taxonomy" id="2527969"/>
    <lineage>
        <taxon>Bacteria</taxon>
        <taxon>Pseudomonadati</taxon>
        <taxon>Planctomycetota</taxon>
        <taxon>Planctomycetia</taxon>
        <taxon>Planctomycetales</taxon>
        <taxon>Planctomycetaceae</taxon>
        <taxon>Rubinisphaera</taxon>
    </lineage>
</organism>
<dbReference type="EMBL" id="SJPG01000001">
    <property type="protein sequence ID" value="TWT60961.1"/>
    <property type="molecule type" value="Genomic_DNA"/>
</dbReference>
<feature type="compositionally biased region" description="Polar residues" evidence="1">
    <location>
        <begin position="414"/>
        <end position="434"/>
    </location>
</feature>
<protein>
    <submittedName>
        <fullName evidence="2">AAA-like domain protein</fullName>
    </submittedName>
</protein>
<dbReference type="OrthoDB" id="9816814at2"/>
<dbReference type="SUPFAM" id="SSF52540">
    <property type="entry name" value="P-loop containing nucleoside triphosphate hydrolases"/>
    <property type="match status" value="1"/>
</dbReference>
<sequence length="642" mass="71908">MKPRFQKPEKMGRAILAATRDPNMGAGIMASGVSGSGKTNIAEWVFVEHIKNGWPALWFCPHGDSAKKLRRKILMLPSRARKKVIYIRASDLSRVASLRPLHVNREGVNEYDFRARVANRVGHMRHLLLASVGEGESGVIGKPLLRKWTTTLLTIGAVSGLNVADLVHLLNVNSPIFKLLVRLCPDVLAQAQLAELPDMKPSDREFEISSTRSRLMALLENVAVQLILGRTDNNVLNMNDVIDSGTSIIFDLATESMLSAEDQRMIANLYLSEFLNAVMERPAESRRNYLCVLDELPVFDLSAPLINRALTEIRKFCTKFWFSFQGSSRFPGRQENEFLNNIISQCRVHLYLQHGASDAKFFAQELSLSSFDPMRIKHEQKTPQQFLDHHEIATLTDHGQNHREQSTTGGSSSVGDSWQDSFGDSRNHSTSVRQQMGRLSEVVTDARNAGTTSTQSHGGSTTETNSQSQSIGRGWSITEKQTLVPVYRTEMITTSVQFFSSEEWNLMTASQLTKFKPGECAFYVRGLGCCWGQLPLSIDQLARTPKSASRRIATHDEILAAIPWYATPDEISALRKRFRDQLINQIRIAVNDPHNTGLSSLPDSSGNSNTQLILPPQPDFETKILPEEFQNEEPDDGKPWEF</sequence>
<evidence type="ECO:0000313" key="2">
    <source>
        <dbReference type="EMBL" id="TWT60961.1"/>
    </source>
</evidence>
<comment type="caution">
    <text evidence="2">The sequence shown here is derived from an EMBL/GenBank/DDBJ whole genome shotgun (WGS) entry which is preliminary data.</text>
</comment>
<feature type="compositionally biased region" description="Low complexity" evidence="1">
    <location>
        <begin position="450"/>
        <end position="464"/>
    </location>
</feature>
<dbReference type="Proteomes" id="UP000316095">
    <property type="component" value="Unassembled WGS sequence"/>
</dbReference>
<evidence type="ECO:0000313" key="3">
    <source>
        <dbReference type="Proteomes" id="UP000316095"/>
    </source>
</evidence>
<keyword evidence="3" id="KW-1185">Reference proteome</keyword>
<feature type="compositionally biased region" description="Polar residues" evidence="1">
    <location>
        <begin position="594"/>
        <end position="612"/>
    </location>
</feature>
<gene>
    <name evidence="2" type="ORF">Pan54_16930</name>
</gene>
<dbReference type="Gene3D" id="3.40.50.300">
    <property type="entry name" value="P-loop containing nucleotide triphosphate hydrolases"/>
    <property type="match status" value="1"/>
</dbReference>
<reference evidence="2 3" key="1">
    <citation type="submission" date="2019-02" db="EMBL/GenBank/DDBJ databases">
        <title>Deep-cultivation of Planctomycetes and their phenomic and genomic characterization uncovers novel biology.</title>
        <authorList>
            <person name="Wiegand S."/>
            <person name="Jogler M."/>
            <person name="Boedeker C."/>
            <person name="Pinto D."/>
            <person name="Vollmers J."/>
            <person name="Rivas-Marin E."/>
            <person name="Kohn T."/>
            <person name="Peeters S.H."/>
            <person name="Heuer A."/>
            <person name="Rast P."/>
            <person name="Oberbeckmann S."/>
            <person name="Bunk B."/>
            <person name="Jeske O."/>
            <person name="Meyerdierks A."/>
            <person name="Storesund J.E."/>
            <person name="Kallscheuer N."/>
            <person name="Luecker S."/>
            <person name="Lage O.M."/>
            <person name="Pohl T."/>
            <person name="Merkel B.J."/>
            <person name="Hornburger P."/>
            <person name="Mueller R.-W."/>
            <person name="Bruemmer F."/>
            <person name="Labrenz M."/>
            <person name="Spormann A.M."/>
            <person name="Op Den Camp H."/>
            <person name="Overmann J."/>
            <person name="Amann R."/>
            <person name="Jetten M.S.M."/>
            <person name="Mascher T."/>
            <person name="Medema M.H."/>
            <person name="Devos D.P."/>
            <person name="Kaster A.-K."/>
            <person name="Ovreas L."/>
            <person name="Rohde M."/>
            <person name="Galperin M.Y."/>
            <person name="Jogler C."/>
        </authorList>
    </citation>
    <scope>NUCLEOTIDE SEQUENCE [LARGE SCALE GENOMIC DNA]</scope>
    <source>
        <strain evidence="2 3">Pan54</strain>
    </source>
</reference>
<dbReference type="InterPro" id="IPR027417">
    <property type="entry name" value="P-loop_NTPase"/>
</dbReference>
<proteinExistence type="predicted"/>
<name>A0A5C5XEV6_9PLAN</name>
<feature type="region of interest" description="Disordered" evidence="1">
    <location>
        <begin position="594"/>
        <end position="617"/>
    </location>
</feature>
<evidence type="ECO:0000256" key="1">
    <source>
        <dbReference type="SAM" id="MobiDB-lite"/>
    </source>
</evidence>
<feature type="region of interest" description="Disordered" evidence="1">
    <location>
        <begin position="398"/>
        <end position="474"/>
    </location>
</feature>
<accession>A0A5C5XEV6</accession>
<dbReference type="RefSeq" id="WP_146503006.1">
    <property type="nucleotide sequence ID" value="NZ_SJPG01000001.1"/>
</dbReference>
<dbReference type="AlphaFoldDB" id="A0A5C5XEV6"/>